<evidence type="ECO:0000259" key="2">
    <source>
        <dbReference type="Pfam" id="PF26236"/>
    </source>
</evidence>
<organism evidence="5 6">
    <name type="scientific">Halalkaliarchaeum desulfuricum</name>
    <dbReference type="NCBI Taxonomy" id="2055893"/>
    <lineage>
        <taxon>Archaea</taxon>
        <taxon>Methanobacteriati</taxon>
        <taxon>Methanobacteriota</taxon>
        <taxon>Stenosarchaea group</taxon>
        <taxon>Halobacteria</taxon>
        <taxon>Halobacteriales</taxon>
        <taxon>Haloferacaceae</taxon>
        <taxon>Halalkaliarchaeum</taxon>
    </lineage>
</organism>
<dbReference type="EMBL" id="CP025066">
    <property type="protein sequence ID" value="AUX10379.1"/>
    <property type="molecule type" value="Genomic_DNA"/>
</dbReference>
<feature type="transmembrane region" description="Helical" evidence="1">
    <location>
        <begin position="21"/>
        <end position="43"/>
    </location>
</feature>
<dbReference type="InterPro" id="IPR058674">
    <property type="entry name" value="DUF8054_N"/>
</dbReference>
<sequence>MSLSNSFDGLRQPEYTGENRCLPCTVVNLGIATALGIGVTGVLVSSGTTIELSSVVGGAIIAVSAGLIYLRGYLVPGTPTLTKRYMPLWMLRLFGKAPEPVRDDRGNVEVESFLLEAGVIEECPDDDDLCLTESFETAWRDRIDAMRDGANGEAIDPGIDDFVDRGEVEEDVDLGDVVFEERGSAYVATLDGRRIAKWESRPAYLADAAAAAELRRRAAGWRVLGFPERTEVAGSLRLWLEECPDCEGPVTMDQETVQSCCHERQVLAATCDNCGVRLFEANISPGALDSN</sequence>
<evidence type="ECO:0000256" key="1">
    <source>
        <dbReference type="SAM" id="Phobius"/>
    </source>
</evidence>
<proteinExistence type="predicted"/>
<dbReference type="InterPro" id="IPR058775">
    <property type="entry name" value="DUF8054_M"/>
</dbReference>
<gene>
    <name evidence="5" type="ORF">AArcSl_2764</name>
</gene>
<accession>A0A343TMQ7</accession>
<dbReference type="GeneID" id="37879121"/>
<dbReference type="Pfam" id="PF26236">
    <property type="entry name" value="DUF8054_N"/>
    <property type="match status" value="1"/>
</dbReference>
<dbReference type="RefSeq" id="WP_119820551.1">
    <property type="nucleotide sequence ID" value="NZ_CP025066.1"/>
</dbReference>
<dbReference type="Pfam" id="PF26238">
    <property type="entry name" value="DUF8054_M"/>
    <property type="match status" value="1"/>
</dbReference>
<evidence type="ECO:0000259" key="3">
    <source>
        <dbReference type="Pfam" id="PF26237"/>
    </source>
</evidence>
<keyword evidence="1" id="KW-0472">Membrane</keyword>
<evidence type="ECO:0000259" key="4">
    <source>
        <dbReference type="Pfam" id="PF26238"/>
    </source>
</evidence>
<dbReference type="AlphaFoldDB" id="A0A343TMQ7"/>
<feature type="domain" description="DUF8054" evidence="4">
    <location>
        <begin position="110"/>
        <end position="238"/>
    </location>
</feature>
<feature type="domain" description="DUF8054" evidence="2">
    <location>
        <begin position="8"/>
        <end position="96"/>
    </location>
</feature>
<dbReference type="Pfam" id="PF26237">
    <property type="entry name" value="DUF8054_C"/>
    <property type="match status" value="1"/>
</dbReference>
<keyword evidence="1" id="KW-0812">Transmembrane</keyword>
<reference evidence="6" key="1">
    <citation type="submission" date="2017-11" db="EMBL/GenBank/DDBJ databases">
        <title>Phenotypic and genomic properties of facultatively anaerobic sulfur-reducing natronoarchaea from hypersaline soda lakes.</title>
        <authorList>
            <person name="Sorokin D.Y."/>
            <person name="Kublanov I.V."/>
            <person name="Roman P."/>
            <person name="Sinninghe Damste J.S."/>
            <person name="Golyshin P.N."/>
            <person name="Rojo D."/>
            <person name="Ciordia S."/>
            <person name="Mena M.D.C."/>
            <person name="Ferrer M."/>
            <person name="Messina E."/>
            <person name="Smedile F."/>
            <person name="La Spada G."/>
            <person name="La Cono V."/>
            <person name="Yakimov M.M."/>
        </authorList>
    </citation>
    <scope>NUCLEOTIDE SEQUENCE [LARGE SCALE GENOMIC DNA]</scope>
    <source>
        <strain evidence="6">AArc-Sl</strain>
    </source>
</reference>
<feature type="domain" description="DUF8054" evidence="3">
    <location>
        <begin position="241"/>
        <end position="281"/>
    </location>
</feature>
<protein>
    <submittedName>
        <fullName evidence="5">Uncharacterized protein</fullName>
    </submittedName>
</protein>
<keyword evidence="1" id="KW-1133">Transmembrane helix</keyword>
<dbReference type="OrthoDB" id="292134at2157"/>
<name>A0A343TMQ7_9EURY</name>
<dbReference type="Proteomes" id="UP000263012">
    <property type="component" value="Chromosome"/>
</dbReference>
<feature type="transmembrane region" description="Helical" evidence="1">
    <location>
        <begin position="55"/>
        <end position="74"/>
    </location>
</feature>
<keyword evidence="6" id="KW-1185">Reference proteome</keyword>
<dbReference type="KEGG" id="hdf:AArcSl_2764"/>
<dbReference type="InterPro" id="IPR058675">
    <property type="entry name" value="DUF8054_C"/>
</dbReference>
<evidence type="ECO:0000313" key="5">
    <source>
        <dbReference type="EMBL" id="AUX10379.1"/>
    </source>
</evidence>
<evidence type="ECO:0000313" key="6">
    <source>
        <dbReference type="Proteomes" id="UP000263012"/>
    </source>
</evidence>